<keyword evidence="2" id="KW-1185">Reference proteome</keyword>
<dbReference type="Proteomes" id="UP001732700">
    <property type="component" value="Chromosome 2A"/>
</dbReference>
<protein>
    <submittedName>
        <fullName evidence="1">Uncharacterized protein</fullName>
    </submittedName>
</protein>
<evidence type="ECO:0000313" key="2">
    <source>
        <dbReference type="Proteomes" id="UP001732700"/>
    </source>
</evidence>
<evidence type="ECO:0000313" key="1">
    <source>
        <dbReference type="EnsemblPlants" id="AVESA.00010b.r2.2AG0261050.1.CDS"/>
    </source>
</evidence>
<accession>A0ACD5UJ52</accession>
<dbReference type="EnsemblPlants" id="AVESA.00010b.r2.2AG0261050.1">
    <property type="protein sequence ID" value="AVESA.00010b.r2.2AG0261050.1.CDS"/>
    <property type="gene ID" value="AVESA.00010b.r2.2AG0261050"/>
</dbReference>
<reference evidence="1" key="2">
    <citation type="submission" date="2025-09" db="UniProtKB">
        <authorList>
            <consortium name="EnsemblPlants"/>
        </authorList>
    </citation>
    <scope>IDENTIFICATION</scope>
</reference>
<name>A0ACD5UJ52_AVESA</name>
<organism evidence="1 2">
    <name type="scientific">Avena sativa</name>
    <name type="common">Oat</name>
    <dbReference type="NCBI Taxonomy" id="4498"/>
    <lineage>
        <taxon>Eukaryota</taxon>
        <taxon>Viridiplantae</taxon>
        <taxon>Streptophyta</taxon>
        <taxon>Embryophyta</taxon>
        <taxon>Tracheophyta</taxon>
        <taxon>Spermatophyta</taxon>
        <taxon>Magnoliopsida</taxon>
        <taxon>Liliopsida</taxon>
        <taxon>Poales</taxon>
        <taxon>Poaceae</taxon>
        <taxon>BOP clade</taxon>
        <taxon>Pooideae</taxon>
        <taxon>Poodae</taxon>
        <taxon>Poeae</taxon>
        <taxon>Poeae Chloroplast Group 1 (Aveneae type)</taxon>
        <taxon>Aveninae</taxon>
        <taxon>Avena</taxon>
    </lineage>
</organism>
<proteinExistence type="predicted"/>
<sequence length="1062" mass="121530">MNSHTIDEKLFYREANCLMMTDHQNVVRFLGFCASTHQVAIQIEGSREHIYAEVRERLLCFEYISNGSLQKYITDEFRGLEWDTRYEIIRGMCEGLHHLHKEKGIYHMDLKPSNILLDNHMVPKITDFGISRLDQVSKTMSNDRHGSPGYCAPEYLISGKMSFKSDVYSLGVIIIQLVTGVKGIPNNNNEIDPCKRPFIWDIIQEIREMKGVDGEISNADELTLGEIRPYSKDDMLGIEPLELHFPFELHKKISSTLELTNETDACIAFNINSTSPLPYCIEPSKGIVPPRSKCSVKITLQSQKKAPEHMQQAYSFILHSTKVEDGLAALHIIANMFTEEAGKIVDEVNLDVVFDKSQLQNELIDVHALELNIPLELDNLIPMVPLEFLKAITSNFSTKSELGRGGYGVVYKGVLPSGEIIAVKKLFAETHLLQDETFQNEVNNLNRIKHKNIVQCVGYCAESSWDLIDQPSGRPIWTEITKRLMCFEYIPNKSLDKYISDKSSSLGWNMRYDIIKGIISGLHFLHEECRIVHLDLKPENVLIDATMMPKLADFGSSRIFRRQESQIITKNCVGSRAYMAPEYVFKGIVSFKADIFSLGVIIIQIVTGQTNYPFSRCTYFQRQLFSVNDSPPSTDRCFQHFVERVTEKWRKKFLSRPKCESIKMYTQQVRQCMAIALKCVDPSMEKRPTAEHIIQLLTTEDQGIFATDVSLEKLHDSHLNQYVPPQLPNKMAIKCDELLEQQFQDSNAEPRYLTLEFLKAITCDFSYERLFRERACKKTYKGFLQSGIIVAVTKLEEEYLFDDKCFRNEVNNLMAVKHQNIVRLLGYCSESSWQTIKLPDGKIIWAEEPKRLICHEYLCNGSLDEYIRDESSGLDWNRRYEIIKGICRGLRFLHEECRIAHVGLSALRILLDASMIPKISDFDLSTVFDDNNQSRITTDIRGGSIRYKAPEYILQGVITTKADIFSFGTIIIEIITGHSKCPPILSNDPDPASTATSRQHFIEEVLGRWRKIFESTPECKSVETCMQQVRQCITIAIECLEYNMEKRPTAKDIAQMLGAADD</sequence>
<reference evidence="1" key="1">
    <citation type="submission" date="2021-05" db="EMBL/GenBank/DDBJ databases">
        <authorList>
            <person name="Scholz U."/>
            <person name="Mascher M."/>
            <person name="Fiebig A."/>
        </authorList>
    </citation>
    <scope>NUCLEOTIDE SEQUENCE [LARGE SCALE GENOMIC DNA]</scope>
</reference>